<accession>A0ABD2QMM6</accession>
<protein>
    <submittedName>
        <fullName evidence="3">Transportin-3</fullName>
    </submittedName>
</protein>
<comment type="caution">
    <text evidence="3">The sequence shown here is derived from an EMBL/GenBank/DDBJ whole genome shotgun (WGS) entry which is preliminary data.</text>
</comment>
<dbReference type="AlphaFoldDB" id="A0ABD2QMM6"/>
<evidence type="ECO:0000259" key="1">
    <source>
        <dbReference type="Pfam" id="PF03810"/>
    </source>
</evidence>
<dbReference type="InterPro" id="IPR011989">
    <property type="entry name" value="ARM-like"/>
</dbReference>
<dbReference type="PANTHER" id="PTHR12363">
    <property type="entry name" value="TRANSPORTIN 3 AND IMPORTIN 13"/>
    <property type="match status" value="1"/>
</dbReference>
<gene>
    <name evidence="3" type="primary">TNPO3_1</name>
    <name evidence="3" type="ORF">Ciccas_000537</name>
</gene>
<dbReference type="Pfam" id="PF03810">
    <property type="entry name" value="IBN_N"/>
    <property type="match status" value="1"/>
</dbReference>
<evidence type="ECO:0000259" key="2">
    <source>
        <dbReference type="Pfam" id="PF08389"/>
    </source>
</evidence>
<keyword evidence="4" id="KW-1185">Reference proteome</keyword>
<dbReference type="Proteomes" id="UP001626550">
    <property type="component" value="Unassembled WGS sequence"/>
</dbReference>
<feature type="domain" description="Importin N-terminal" evidence="1">
    <location>
        <begin position="30"/>
        <end position="94"/>
    </location>
</feature>
<proteinExistence type="predicted"/>
<dbReference type="GO" id="GO:0006606">
    <property type="term" value="P:protein import into nucleus"/>
    <property type="evidence" value="ECO:0007669"/>
    <property type="project" value="UniProtKB-ARBA"/>
</dbReference>
<dbReference type="EMBL" id="JBJKFK010000029">
    <property type="protein sequence ID" value="KAL3320791.1"/>
    <property type="molecule type" value="Genomic_DNA"/>
</dbReference>
<reference evidence="3 4" key="1">
    <citation type="submission" date="2024-11" db="EMBL/GenBank/DDBJ databases">
        <title>Adaptive evolution of stress response genes in parasites aligns with host niche diversity.</title>
        <authorList>
            <person name="Hahn C."/>
            <person name="Resl P."/>
        </authorList>
    </citation>
    <scope>NUCLEOTIDE SEQUENCE [LARGE SCALE GENOMIC DNA]</scope>
    <source>
        <strain evidence="3">EGGRZ-B1_66</strain>
        <tissue evidence="3">Body</tissue>
    </source>
</reference>
<dbReference type="InterPro" id="IPR051345">
    <property type="entry name" value="Importin_beta-like_NTR"/>
</dbReference>
<sequence>MSFENVSLEQLMQAIDTLYGGSSSTEKDSASKWLICFQKSMQAWRLSDELLYKSRDLNSTYFAAQTLRNKIQSNFKELPVESHLVLKDSMLKHIHNINENTPTPISNQLLLAVTDLFLLMVVWKDAIQELVALLSQSSHGLMCLLIVLKFIPEELCNKTLHLGYNRKSDVIADLELNRKSVLELMSSNLTTGNENVVCKIFRCLSSWWDNLNIMRPSDISNSNLLEACFMVLKDPLSSSDELYESVSTWLVSLLYQCKVNRSGSSTDELLSFLQNNTYALLDIVRSCENQISHMTQEQVLLMQDRMRYIADIFSALARALKHHFLFSPSQDEGKLGDLKTLDCLISILDLSQPLGSRALVKRLLDAIHSVIYSASQHRFSNDRDSLTSIKLMMPYLSRIVIGFIRHCSSNIQPSETFEEFCAFRDDVYNIMQDLTPLIGAETIFTEVCSSH</sequence>
<evidence type="ECO:0000313" key="3">
    <source>
        <dbReference type="EMBL" id="KAL3320791.1"/>
    </source>
</evidence>
<dbReference type="PANTHER" id="PTHR12363:SF42">
    <property type="entry name" value="TRANSPORTIN-3"/>
    <property type="match status" value="1"/>
</dbReference>
<dbReference type="Pfam" id="PF08389">
    <property type="entry name" value="Xpo1"/>
    <property type="match status" value="1"/>
</dbReference>
<dbReference type="InterPro" id="IPR016024">
    <property type="entry name" value="ARM-type_fold"/>
</dbReference>
<organism evidence="3 4">
    <name type="scientific">Cichlidogyrus casuarinus</name>
    <dbReference type="NCBI Taxonomy" id="1844966"/>
    <lineage>
        <taxon>Eukaryota</taxon>
        <taxon>Metazoa</taxon>
        <taxon>Spiralia</taxon>
        <taxon>Lophotrochozoa</taxon>
        <taxon>Platyhelminthes</taxon>
        <taxon>Monogenea</taxon>
        <taxon>Monopisthocotylea</taxon>
        <taxon>Dactylogyridea</taxon>
        <taxon>Ancyrocephalidae</taxon>
        <taxon>Cichlidogyrus</taxon>
    </lineage>
</organism>
<name>A0ABD2QMM6_9PLAT</name>
<evidence type="ECO:0000313" key="4">
    <source>
        <dbReference type="Proteomes" id="UP001626550"/>
    </source>
</evidence>
<dbReference type="InterPro" id="IPR013598">
    <property type="entry name" value="Exportin-1/Importin-b-like"/>
</dbReference>
<dbReference type="InterPro" id="IPR001494">
    <property type="entry name" value="Importin-beta_N"/>
</dbReference>
<dbReference type="Gene3D" id="1.25.10.10">
    <property type="entry name" value="Leucine-rich Repeat Variant"/>
    <property type="match status" value="1"/>
</dbReference>
<feature type="domain" description="Exportin-1/Importin-beta-like" evidence="2">
    <location>
        <begin position="103"/>
        <end position="236"/>
    </location>
</feature>
<dbReference type="SUPFAM" id="SSF48371">
    <property type="entry name" value="ARM repeat"/>
    <property type="match status" value="1"/>
</dbReference>